<dbReference type="AlphaFoldDB" id="A0AAD3DGX5"/>
<comment type="caution">
    <text evidence="6">The sequence shown here is derived from an EMBL/GenBank/DDBJ whole genome shotgun (WGS) entry which is preliminary data.</text>
</comment>
<dbReference type="Pfam" id="PF02889">
    <property type="entry name" value="Sec63"/>
    <property type="match status" value="1"/>
</dbReference>
<dbReference type="FunFam" id="1.10.3380.10:FF:000001">
    <property type="entry name" value="U5 small nuclear ribonucleoprotein helicase"/>
    <property type="match status" value="1"/>
</dbReference>
<keyword evidence="7" id="KW-1185">Reference proteome</keyword>
<evidence type="ECO:0000259" key="5">
    <source>
        <dbReference type="SMART" id="SM00973"/>
    </source>
</evidence>
<dbReference type="EMBL" id="BMAR01000001">
    <property type="protein sequence ID" value="GFR39796.1"/>
    <property type="molecule type" value="Genomic_DNA"/>
</dbReference>
<accession>A0AAD3DGX5</accession>
<keyword evidence="3" id="KW-1133">Transmembrane helix</keyword>
<dbReference type="GO" id="GO:0003723">
    <property type="term" value="F:RNA binding"/>
    <property type="evidence" value="ECO:0007669"/>
    <property type="project" value="TreeGrafter"/>
</dbReference>
<evidence type="ECO:0000256" key="4">
    <source>
        <dbReference type="ARBA" id="ARBA00023136"/>
    </source>
</evidence>
<keyword evidence="2" id="KW-0812">Transmembrane</keyword>
<sequence>VYDERSGALYVTELGRVASHFYIRAASMVTFNRLLRPHMGVGEVLSMVAQSAEFEQLMVREEELPELDELARRVPYPVKGLGGNDNKAGKANVLMQAWISRARLESFSLTADLMFASQNAPRIMRAIFEICLRRKWSSMADTCLTLAKALELRLWPHNHPLRQFEGTPGLGPELLQKLE</sequence>
<dbReference type="SUPFAM" id="SSF158702">
    <property type="entry name" value="Sec63 N-terminal domain-like"/>
    <property type="match status" value="1"/>
</dbReference>
<comment type="subcellular location">
    <subcellularLocation>
        <location evidence="1">Membrane</location>
        <topology evidence="1">Multi-pass membrane protein</topology>
    </subcellularLocation>
</comment>
<keyword evidence="4" id="KW-0472">Membrane</keyword>
<dbReference type="InterPro" id="IPR004179">
    <property type="entry name" value="Sec63-dom"/>
</dbReference>
<dbReference type="SMART" id="SM00973">
    <property type="entry name" value="Sec63"/>
    <property type="match status" value="1"/>
</dbReference>
<dbReference type="PANTHER" id="PTHR24075">
    <property type="entry name" value="SEC63 DOMAIN-CONTAINING"/>
    <property type="match status" value="1"/>
</dbReference>
<evidence type="ECO:0000256" key="2">
    <source>
        <dbReference type="ARBA" id="ARBA00022692"/>
    </source>
</evidence>
<evidence type="ECO:0000313" key="7">
    <source>
        <dbReference type="Proteomes" id="UP001054857"/>
    </source>
</evidence>
<dbReference type="Proteomes" id="UP001054857">
    <property type="component" value="Unassembled WGS sequence"/>
</dbReference>
<proteinExistence type="predicted"/>
<organism evidence="6 7">
    <name type="scientific">Astrephomene gubernaculifera</name>
    <dbReference type="NCBI Taxonomy" id="47775"/>
    <lineage>
        <taxon>Eukaryota</taxon>
        <taxon>Viridiplantae</taxon>
        <taxon>Chlorophyta</taxon>
        <taxon>core chlorophytes</taxon>
        <taxon>Chlorophyceae</taxon>
        <taxon>CS clade</taxon>
        <taxon>Chlamydomonadales</taxon>
        <taxon>Astrephomenaceae</taxon>
        <taxon>Astrephomene</taxon>
    </lineage>
</organism>
<reference evidence="6 7" key="1">
    <citation type="journal article" date="2021" name="Sci. Rep.">
        <title>Genome sequencing of the multicellular alga Astrephomene provides insights into convergent evolution of germ-soma differentiation.</title>
        <authorList>
            <person name="Yamashita S."/>
            <person name="Yamamoto K."/>
            <person name="Matsuzaki R."/>
            <person name="Suzuki S."/>
            <person name="Yamaguchi H."/>
            <person name="Hirooka S."/>
            <person name="Minakuchi Y."/>
            <person name="Miyagishima S."/>
            <person name="Kawachi M."/>
            <person name="Toyoda A."/>
            <person name="Nozaki H."/>
        </authorList>
    </citation>
    <scope>NUCLEOTIDE SEQUENCE [LARGE SCALE GENOMIC DNA]</scope>
    <source>
        <strain evidence="6 7">NIES-4017</strain>
    </source>
</reference>
<evidence type="ECO:0000256" key="1">
    <source>
        <dbReference type="ARBA" id="ARBA00004141"/>
    </source>
</evidence>
<name>A0AAD3DGX5_9CHLO</name>
<feature type="non-terminal residue" evidence="6">
    <location>
        <position position="1"/>
    </location>
</feature>
<dbReference type="GO" id="GO:0016020">
    <property type="term" value="C:membrane"/>
    <property type="evidence" value="ECO:0007669"/>
    <property type="project" value="UniProtKB-SubCell"/>
</dbReference>
<feature type="non-terminal residue" evidence="6">
    <location>
        <position position="179"/>
    </location>
</feature>
<feature type="domain" description="SEC63" evidence="5">
    <location>
        <begin position="11"/>
        <end position="179"/>
    </location>
</feature>
<evidence type="ECO:0000313" key="6">
    <source>
        <dbReference type="EMBL" id="GFR39796.1"/>
    </source>
</evidence>
<protein>
    <recommendedName>
        <fullName evidence="5">SEC63 domain-containing protein</fullName>
    </recommendedName>
</protein>
<gene>
    <name evidence="6" type="ORF">Agub_g282</name>
</gene>
<evidence type="ECO:0000256" key="3">
    <source>
        <dbReference type="ARBA" id="ARBA00022989"/>
    </source>
</evidence>
<dbReference type="Gene3D" id="1.10.3380.10">
    <property type="entry name" value="Sec63 N-terminal domain-like domain"/>
    <property type="match status" value="1"/>
</dbReference>